<dbReference type="EMBL" id="BAMW01000012">
    <property type="protein sequence ID" value="GAN62656.1"/>
    <property type="molecule type" value="Genomic_DNA"/>
</dbReference>
<evidence type="ECO:0000313" key="3">
    <source>
        <dbReference type="Proteomes" id="UP000032673"/>
    </source>
</evidence>
<evidence type="ECO:0000313" key="4">
    <source>
        <dbReference type="Proteomes" id="UP000321104"/>
    </source>
</evidence>
<evidence type="ECO:0000313" key="2">
    <source>
        <dbReference type="EMBL" id="GEN04585.1"/>
    </source>
</evidence>
<reference evidence="1 3" key="1">
    <citation type="submission" date="2012-11" db="EMBL/GenBank/DDBJ databases">
        <title>Whole genome sequence of Acetobacter indonesiensis 5H-1.</title>
        <authorList>
            <person name="Azuma Y."/>
            <person name="Higashiura N."/>
            <person name="Hirakawa H."/>
            <person name="Matsushita K."/>
        </authorList>
    </citation>
    <scope>NUCLEOTIDE SEQUENCE [LARGE SCALE GENOMIC DNA]</scope>
    <source>
        <strain evidence="1 3">5H-1</strain>
    </source>
</reference>
<sequence length="599" mass="69503">MIVKESRIKTRSGAGALSHHVLHGAKNEAIRVLAGSDWLMRDHMQEAKRERLTYGLRHIAFNPAQAMSDAQLAEFAGHLCQELKADPSHMTLIIHQKDGLTHGHLILPEWQQDRVLESRFSWMRLEKVARLEELRLGHALVPGRHDKTIAKALHKQGYHHEAEQVESLIPPSDNLKPRAAYTAQARRMAERQGVDLATRKTLVATLWSHSDGLKSFRAALKEHGLTMREGDRKDTRPGAHIIEDENGTLIGSFTRLTKVRMADFRKLLSEENTSRQKPAVIRRPKRNKFQQDLYRKRVADVDRPARSPQPVPHTGPIIRTVEEARLRRLLLNALQDRQAILDQQAPAMKQPLADKDVILAQWRKNLQPYEKQLRKAYDRYCSAKKVSEEARKSVWQRLSGKHRRLQKQFDQTALDFLEVLRFAIQGLLFVVGLRLRPPDPVRPVVTERNRPRLERIKTKYDAEFAALANPQEREDWLNKEFEAQNRARQRLIYEWNEKHRPAKEQARRDMSLFRSLLDSKPFSAERAEFTKLASQMPLEDGLLRALQKPIQSRTNQHLGIQFLYQQCRLRRRKVRYQLLGKTARQSATHNANNIYNGFS</sequence>
<name>A0A6N3T7V4_9PROT</name>
<evidence type="ECO:0008006" key="5">
    <source>
        <dbReference type="Google" id="ProtNLM"/>
    </source>
</evidence>
<dbReference type="EMBL" id="BJXQ01000022">
    <property type="protein sequence ID" value="GEN04585.1"/>
    <property type="molecule type" value="Genomic_DNA"/>
</dbReference>
<dbReference type="Proteomes" id="UP000321104">
    <property type="component" value="Unassembled WGS sequence"/>
</dbReference>
<comment type="caution">
    <text evidence="2">The sequence shown here is derived from an EMBL/GenBank/DDBJ whole genome shotgun (WGS) entry which is preliminary data.</text>
</comment>
<proteinExistence type="predicted"/>
<protein>
    <recommendedName>
        <fullName evidence="5">Relaxase</fullName>
    </recommendedName>
</protein>
<accession>A0A6N3T7V4</accession>
<dbReference type="Proteomes" id="UP000032673">
    <property type="component" value="Unassembled WGS sequence"/>
</dbReference>
<evidence type="ECO:0000313" key="1">
    <source>
        <dbReference type="EMBL" id="GAN62656.1"/>
    </source>
</evidence>
<organism evidence="2 4">
    <name type="scientific">Acetobacter indonesiensis</name>
    <dbReference type="NCBI Taxonomy" id="104101"/>
    <lineage>
        <taxon>Bacteria</taxon>
        <taxon>Pseudomonadati</taxon>
        <taxon>Pseudomonadota</taxon>
        <taxon>Alphaproteobacteria</taxon>
        <taxon>Acetobacterales</taxon>
        <taxon>Acetobacteraceae</taxon>
        <taxon>Acetobacter</taxon>
    </lineage>
</organism>
<gene>
    <name evidence="1" type="ORF">Abin_012_003</name>
    <name evidence="2" type="ORF">AIN02nite_26100</name>
</gene>
<keyword evidence="3" id="KW-1185">Reference proteome</keyword>
<reference evidence="2 4" key="2">
    <citation type="submission" date="2019-07" db="EMBL/GenBank/DDBJ databases">
        <title>Whole genome shotgun sequence of Acetobacter indonesiensis NBRC 16471.</title>
        <authorList>
            <person name="Hosoyama A."/>
            <person name="Uohara A."/>
            <person name="Ohji S."/>
            <person name="Ichikawa N."/>
        </authorList>
    </citation>
    <scope>NUCLEOTIDE SEQUENCE [LARGE SCALE GENOMIC DNA]</scope>
    <source>
        <strain evidence="2 4">NBRC 16471</strain>
    </source>
</reference>
<dbReference type="AlphaFoldDB" id="A0A6N3T7V4"/>